<reference evidence="1" key="1">
    <citation type="submission" date="2014-05" db="EMBL/GenBank/DDBJ databases">
        <authorList>
            <person name="Chronopoulou M."/>
        </authorList>
    </citation>
    <scope>NUCLEOTIDE SEQUENCE</scope>
    <source>
        <tissue evidence="1">Whole organism</tissue>
    </source>
</reference>
<dbReference type="EMBL" id="HACA01012757">
    <property type="protein sequence ID" value="CDW30118.1"/>
    <property type="molecule type" value="Transcribed_RNA"/>
</dbReference>
<accession>A0A0K2TVU4</accession>
<proteinExistence type="predicted"/>
<sequence length="69" mass="7738">KGTANTRTDIKKEKEIKLIDVIKEGTLYVFRTDIPDCSGRECTDARLCRRIGVGERKARDATASWPNLG</sequence>
<name>A0A0K2TVU4_LEPSM</name>
<protein>
    <submittedName>
        <fullName evidence="1">Uncharacterized protein</fullName>
    </submittedName>
</protein>
<dbReference type="EMBL" id="HACA01012758">
    <property type="protein sequence ID" value="CDW30119.1"/>
    <property type="molecule type" value="Transcribed_RNA"/>
</dbReference>
<organism evidence="1">
    <name type="scientific">Lepeophtheirus salmonis</name>
    <name type="common">Salmon louse</name>
    <name type="synonym">Caligus salmonis</name>
    <dbReference type="NCBI Taxonomy" id="72036"/>
    <lineage>
        <taxon>Eukaryota</taxon>
        <taxon>Metazoa</taxon>
        <taxon>Ecdysozoa</taxon>
        <taxon>Arthropoda</taxon>
        <taxon>Crustacea</taxon>
        <taxon>Multicrustacea</taxon>
        <taxon>Hexanauplia</taxon>
        <taxon>Copepoda</taxon>
        <taxon>Siphonostomatoida</taxon>
        <taxon>Caligidae</taxon>
        <taxon>Lepeophtheirus</taxon>
    </lineage>
</organism>
<evidence type="ECO:0000313" key="1">
    <source>
        <dbReference type="EMBL" id="CDW30119.1"/>
    </source>
</evidence>
<dbReference type="AlphaFoldDB" id="A0A0K2TVU4"/>
<feature type="non-terminal residue" evidence="1">
    <location>
        <position position="1"/>
    </location>
</feature>